<feature type="domain" description="Carbohydrate kinase PfkB" evidence="4">
    <location>
        <begin position="14"/>
        <end position="316"/>
    </location>
</feature>
<dbReference type="PANTHER" id="PTHR43085">
    <property type="entry name" value="HEXOKINASE FAMILY MEMBER"/>
    <property type="match status" value="1"/>
</dbReference>
<evidence type="ECO:0000259" key="4">
    <source>
        <dbReference type="Pfam" id="PF00294"/>
    </source>
</evidence>
<organism evidence="5 6">
    <name type="scientific">Hominilimicola fabiformis</name>
    <dbReference type="NCBI Taxonomy" id="2885356"/>
    <lineage>
        <taxon>Bacteria</taxon>
        <taxon>Bacillati</taxon>
        <taxon>Bacillota</taxon>
        <taxon>Clostridia</taxon>
        <taxon>Eubacteriales</taxon>
        <taxon>Oscillospiraceae</taxon>
        <taxon>Hominilimicola</taxon>
    </lineage>
</organism>
<dbReference type="InterPro" id="IPR011611">
    <property type="entry name" value="PfkB_dom"/>
</dbReference>
<evidence type="ECO:0000256" key="1">
    <source>
        <dbReference type="ARBA" id="ARBA00010688"/>
    </source>
</evidence>
<dbReference type="RefSeq" id="WP_308456684.1">
    <property type="nucleotide sequence ID" value="NZ_JAJEQM010000013.1"/>
</dbReference>
<dbReference type="InterPro" id="IPR050306">
    <property type="entry name" value="PfkB_Carbo_kinase"/>
</dbReference>
<reference evidence="5 6" key="1">
    <citation type="submission" date="2021-10" db="EMBL/GenBank/DDBJ databases">
        <title>Anaerobic single-cell dispensing facilitates the cultivation of human gut bacteria.</title>
        <authorList>
            <person name="Afrizal A."/>
        </authorList>
    </citation>
    <scope>NUCLEOTIDE SEQUENCE [LARGE SCALE GENOMIC DNA]</scope>
    <source>
        <strain evidence="5 6">CLA-AA-H232</strain>
    </source>
</reference>
<sequence length="341" mass="38310">MEFKENTDFDLIGLGEVMLRLSPPNKEKISQSETFEKNAGGSELNVVSGAAMLGIRSAIVTKLPENKMGHFIRNKIRYGNVSDDYIIYDHSPQKRLGVYYYESGAYPRKSSVIYDRANSSFCSLSLDELPEDIYAKTKIFHISSITLALDPSLKETAIKMIHKFHEAGAYISFDVNYRASLWSEEEAKKTVEAIFPYVDFLFVSEETSRRMLQRTGTLEEIMKGYADTYGCTLIATTRREAVSPTHHNFNSKIYMNGNFYEEEPYNNIEVIDRIGSGDAYLAGVLYGLIKYGTPERAIEIGNALSAVKNTVAGDMSASSIEEIESVIKSHKATGHQDEMVR</sequence>
<comment type="caution">
    <text evidence="5">The sequence shown here is derived from an EMBL/GenBank/DDBJ whole genome shotgun (WGS) entry which is preliminary data.</text>
</comment>
<keyword evidence="6" id="KW-1185">Reference proteome</keyword>
<evidence type="ECO:0000256" key="2">
    <source>
        <dbReference type="ARBA" id="ARBA00022679"/>
    </source>
</evidence>
<dbReference type="InterPro" id="IPR029056">
    <property type="entry name" value="Ribokinase-like"/>
</dbReference>
<dbReference type="GO" id="GO:0016301">
    <property type="term" value="F:kinase activity"/>
    <property type="evidence" value="ECO:0007669"/>
    <property type="project" value="UniProtKB-KW"/>
</dbReference>
<evidence type="ECO:0000313" key="6">
    <source>
        <dbReference type="Proteomes" id="UP001198242"/>
    </source>
</evidence>
<evidence type="ECO:0000256" key="3">
    <source>
        <dbReference type="ARBA" id="ARBA00022777"/>
    </source>
</evidence>
<protein>
    <submittedName>
        <fullName evidence="5">Sugar kinase</fullName>
    </submittedName>
</protein>
<accession>A0AAE3DZX3</accession>
<gene>
    <name evidence="5" type="ORF">LKE05_09665</name>
</gene>
<dbReference type="Gene3D" id="3.40.1190.20">
    <property type="match status" value="1"/>
</dbReference>
<dbReference type="CDD" id="cd01166">
    <property type="entry name" value="KdgK"/>
    <property type="match status" value="1"/>
</dbReference>
<dbReference type="SUPFAM" id="SSF53613">
    <property type="entry name" value="Ribokinase-like"/>
    <property type="match status" value="1"/>
</dbReference>
<keyword evidence="2" id="KW-0808">Transferase</keyword>
<dbReference type="Pfam" id="PF00294">
    <property type="entry name" value="PfkB"/>
    <property type="match status" value="1"/>
</dbReference>
<evidence type="ECO:0000313" key="5">
    <source>
        <dbReference type="EMBL" id="MCC2211053.1"/>
    </source>
</evidence>
<name>A0AAE3DZX3_9FIRM</name>
<dbReference type="EMBL" id="JAJEQM010000013">
    <property type="protein sequence ID" value="MCC2211053.1"/>
    <property type="molecule type" value="Genomic_DNA"/>
</dbReference>
<dbReference type="PANTHER" id="PTHR43085:SF57">
    <property type="entry name" value="CARBOHYDRATE KINASE PFKB DOMAIN-CONTAINING PROTEIN"/>
    <property type="match status" value="1"/>
</dbReference>
<dbReference type="AlphaFoldDB" id="A0AAE3DZX3"/>
<proteinExistence type="inferred from homology"/>
<dbReference type="Proteomes" id="UP001198242">
    <property type="component" value="Unassembled WGS sequence"/>
</dbReference>
<keyword evidence="3 5" id="KW-0418">Kinase</keyword>
<comment type="similarity">
    <text evidence="1">Belongs to the carbohydrate kinase PfkB family.</text>
</comment>